<feature type="domain" description="CCHC-type" evidence="2">
    <location>
        <begin position="127"/>
        <end position="141"/>
    </location>
</feature>
<evidence type="ECO:0000313" key="4">
    <source>
        <dbReference type="Proteomes" id="UP000266673"/>
    </source>
</evidence>
<dbReference type="GO" id="GO:0003676">
    <property type="term" value="F:nucleic acid binding"/>
    <property type="evidence" value="ECO:0007669"/>
    <property type="project" value="InterPro"/>
</dbReference>
<keyword evidence="1" id="KW-0479">Metal-binding</keyword>
<comment type="caution">
    <text evidence="3">The sequence shown here is derived from an EMBL/GenBank/DDBJ whole genome shotgun (WGS) entry which is preliminary data.</text>
</comment>
<proteinExistence type="predicted"/>
<keyword evidence="1" id="KW-0862">Zinc</keyword>
<keyword evidence="4" id="KW-1185">Reference proteome</keyword>
<dbReference type="Proteomes" id="UP000266673">
    <property type="component" value="Unassembled WGS sequence"/>
</dbReference>
<dbReference type="Gene3D" id="4.10.60.10">
    <property type="entry name" value="Zinc finger, CCHC-type"/>
    <property type="match status" value="1"/>
</dbReference>
<evidence type="ECO:0000313" key="3">
    <source>
        <dbReference type="EMBL" id="RIB10522.1"/>
    </source>
</evidence>
<reference evidence="3 4" key="1">
    <citation type="submission" date="2018-06" db="EMBL/GenBank/DDBJ databases">
        <title>Comparative genomics reveals the genomic features of Rhizophagus irregularis, R. cerebriforme, R. diaphanum and Gigaspora rosea, and their symbiotic lifestyle signature.</title>
        <authorList>
            <person name="Morin E."/>
            <person name="San Clemente H."/>
            <person name="Chen E.C.H."/>
            <person name="De La Providencia I."/>
            <person name="Hainaut M."/>
            <person name="Kuo A."/>
            <person name="Kohler A."/>
            <person name="Murat C."/>
            <person name="Tang N."/>
            <person name="Roy S."/>
            <person name="Loubradou J."/>
            <person name="Henrissat B."/>
            <person name="Grigoriev I.V."/>
            <person name="Corradi N."/>
            <person name="Roux C."/>
            <person name="Martin F.M."/>
        </authorList>
    </citation>
    <scope>NUCLEOTIDE SEQUENCE [LARGE SCALE GENOMIC DNA]</scope>
    <source>
        <strain evidence="3 4">DAOM 194757</strain>
    </source>
</reference>
<organism evidence="3 4">
    <name type="scientific">Gigaspora rosea</name>
    <dbReference type="NCBI Taxonomy" id="44941"/>
    <lineage>
        <taxon>Eukaryota</taxon>
        <taxon>Fungi</taxon>
        <taxon>Fungi incertae sedis</taxon>
        <taxon>Mucoromycota</taxon>
        <taxon>Glomeromycotina</taxon>
        <taxon>Glomeromycetes</taxon>
        <taxon>Diversisporales</taxon>
        <taxon>Gigasporaceae</taxon>
        <taxon>Gigaspora</taxon>
    </lineage>
</organism>
<sequence length="174" mass="20341">MESRNVQDAINCIESVREKIANRMFTLRVAEGYGWDIAAALPNTQDDWLKRKDSLIKKAKALADVKKNKRQKFGKSGKYDKYNKHYKYDFQKEYNYQETYRNMNSSFYQPFRAYNQSQNHFSASPGKCYICGGLGHFANACLSDPNESTFNYQSRGYSSYKNRFRKSNESTKSD</sequence>
<dbReference type="InterPro" id="IPR036875">
    <property type="entry name" value="Znf_CCHC_sf"/>
</dbReference>
<protein>
    <recommendedName>
        <fullName evidence="2">CCHC-type domain-containing protein</fullName>
    </recommendedName>
</protein>
<dbReference type="PROSITE" id="PS50158">
    <property type="entry name" value="ZF_CCHC"/>
    <property type="match status" value="1"/>
</dbReference>
<dbReference type="InterPro" id="IPR001878">
    <property type="entry name" value="Znf_CCHC"/>
</dbReference>
<evidence type="ECO:0000256" key="1">
    <source>
        <dbReference type="PROSITE-ProRule" id="PRU00047"/>
    </source>
</evidence>
<dbReference type="GO" id="GO:0008270">
    <property type="term" value="F:zinc ion binding"/>
    <property type="evidence" value="ECO:0007669"/>
    <property type="project" value="UniProtKB-KW"/>
</dbReference>
<evidence type="ECO:0000259" key="2">
    <source>
        <dbReference type="PROSITE" id="PS50158"/>
    </source>
</evidence>
<name>A0A397UJQ6_9GLOM</name>
<dbReference type="EMBL" id="QKWP01001240">
    <property type="protein sequence ID" value="RIB10522.1"/>
    <property type="molecule type" value="Genomic_DNA"/>
</dbReference>
<gene>
    <name evidence="3" type="ORF">C2G38_183565</name>
</gene>
<dbReference type="AlphaFoldDB" id="A0A397UJQ6"/>
<dbReference type="Pfam" id="PF00098">
    <property type="entry name" value="zf-CCHC"/>
    <property type="match status" value="1"/>
</dbReference>
<accession>A0A397UJQ6</accession>
<dbReference type="SUPFAM" id="SSF57756">
    <property type="entry name" value="Retrovirus zinc finger-like domains"/>
    <property type="match status" value="1"/>
</dbReference>
<keyword evidence="1" id="KW-0863">Zinc-finger</keyword>